<dbReference type="InterPro" id="IPR001544">
    <property type="entry name" value="Aminotrans_IV"/>
</dbReference>
<comment type="caution">
    <text evidence="1">The sequence shown here is derived from an EMBL/GenBank/DDBJ whole genome shotgun (WGS) entry which is preliminary data.</text>
</comment>
<keyword evidence="1" id="KW-0808">Transferase</keyword>
<reference evidence="1" key="1">
    <citation type="journal article" date="2021" name="Nat. Commun.">
        <title>Genetic determinants of endophytism in the Arabidopsis root mycobiome.</title>
        <authorList>
            <person name="Mesny F."/>
            <person name="Miyauchi S."/>
            <person name="Thiergart T."/>
            <person name="Pickel B."/>
            <person name="Atanasova L."/>
            <person name="Karlsson M."/>
            <person name="Huettel B."/>
            <person name="Barry K.W."/>
            <person name="Haridas S."/>
            <person name="Chen C."/>
            <person name="Bauer D."/>
            <person name="Andreopoulos W."/>
            <person name="Pangilinan J."/>
            <person name="LaButti K."/>
            <person name="Riley R."/>
            <person name="Lipzen A."/>
            <person name="Clum A."/>
            <person name="Drula E."/>
            <person name="Henrissat B."/>
            <person name="Kohler A."/>
            <person name="Grigoriev I.V."/>
            <person name="Martin F.M."/>
            <person name="Hacquard S."/>
        </authorList>
    </citation>
    <scope>NUCLEOTIDE SEQUENCE</scope>
    <source>
        <strain evidence="1">MPI-CAGE-CH-0230</strain>
    </source>
</reference>
<dbReference type="EMBL" id="JAGTJQ010000008">
    <property type="protein sequence ID" value="KAH7026186.1"/>
    <property type="molecule type" value="Genomic_DNA"/>
</dbReference>
<protein>
    <submittedName>
        <fullName evidence="1">Aminotransferase class IV-domain-containing protein</fullName>
    </submittedName>
</protein>
<organism evidence="1 2">
    <name type="scientific">Microdochium trichocladiopsis</name>
    <dbReference type="NCBI Taxonomy" id="1682393"/>
    <lineage>
        <taxon>Eukaryota</taxon>
        <taxon>Fungi</taxon>
        <taxon>Dikarya</taxon>
        <taxon>Ascomycota</taxon>
        <taxon>Pezizomycotina</taxon>
        <taxon>Sordariomycetes</taxon>
        <taxon>Xylariomycetidae</taxon>
        <taxon>Xylariales</taxon>
        <taxon>Microdochiaceae</taxon>
        <taxon>Microdochium</taxon>
    </lineage>
</organism>
<dbReference type="Proteomes" id="UP000756346">
    <property type="component" value="Unassembled WGS sequence"/>
</dbReference>
<evidence type="ECO:0000313" key="1">
    <source>
        <dbReference type="EMBL" id="KAH7026186.1"/>
    </source>
</evidence>
<proteinExistence type="predicted"/>
<dbReference type="GO" id="GO:0008483">
    <property type="term" value="F:transaminase activity"/>
    <property type="evidence" value="ECO:0007669"/>
    <property type="project" value="UniProtKB-KW"/>
</dbReference>
<keyword evidence="2" id="KW-1185">Reference proteome</keyword>
<dbReference type="InterPro" id="IPR036038">
    <property type="entry name" value="Aminotransferase-like"/>
</dbReference>
<accession>A0A9P9BMS6</accession>
<dbReference type="AlphaFoldDB" id="A0A9P9BMS6"/>
<evidence type="ECO:0000313" key="2">
    <source>
        <dbReference type="Proteomes" id="UP000756346"/>
    </source>
</evidence>
<gene>
    <name evidence="1" type="ORF">B0I36DRAFT_365787</name>
</gene>
<name>A0A9P9BMS6_9PEZI</name>
<dbReference type="SUPFAM" id="SSF56752">
    <property type="entry name" value="D-aminoacid aminotransferase-like PLP-dependent enzymes"/>
    <property type="match status" value="1"/>
</dbReference>
<dbReference type="GeneID" id="70188744"/>
<dbReference type="OrthoDB" id="5288718at2759"/>
<dbReference type="RefSeq" id="XP_046009403.1">
    <property type="nucleotide sequence ID" value="XM_046159198.1"/>
</dbReference>
<sequence length="329" mass="36434">MSSTPDFKIFTSLRHDPALLTVPDRPDITGIASTNQLHQQTSHFPETTLLTFWNRDHRSPFLHLDLHRDRLLRAAAHFGWTAAVQKLSGEPGLAFLISGLPEDIAAQFQEDHATGRARKLRICVDQDGSITHDISDTPPRPLEGLFATRLPGDESMPINNNNNVHIIAPRDPSPLQPGVRVLVDPGRTQPSAYTHFKTTSRAHYDAARERMKTSLLAATAAEVLLVNDADGSIMEGSFTTPYFWRDGRWVTPPITELKWHNSTDLGSLHAGAAPQHWTGGHDAVSRRWALERGLAVEEVIPADSLVDGEDCWLSNGVRGFFAGKIMLRT</sequence>
<dbReference type="Gene3D" id="3.20.10.10">
    <property type="entry name" value="D-amino Acid Aminotransferase, subunit A, domain 2"/>
    <property type="match status" value="1"/>
</dbReference>
<keyword evidence="1" id="KW-0032">Aminotransferase</keyword>
<dbReference type="Pfam" id="PF01063">
    <property type="entry name" value="Aminotran_4"/>
    <property type="match status" value="1"/>
</dbReference>
<dbReference type="InterPro" id="IPR043132">
    <property type="entry name" value="BCAT-like_C"/>
</dbReference>